<evidence type="ECO:0000259" key="7">
    <source>
        <dbReference type="Pfam" id="PF00892"/>
    </source>
</evidence>
<organism evidence="8 9">
    <name type="scientific">Barnesiella intestinihominis YIT 11860</name>
    <dbReference type="NCBI Taxonomy" id="742726"/>
    <lineage>
        <taxon>Bacteria</taxon>
        <taxon>Pseudomonadati</taxon>
        <taxon>Bacteroidota</taxon>
        <taxon>Bacteroidia</taxon>
        <taxon>Bacteroidales</taxon>
        <taxon>Barnesiellaceae</taxon>
        <taxon>Barnesiella</taxon>
    </lineage>
</organism>
<gene>
    <name evidence="8" type="ORF">HMPREF9448_02674</name>
</gene>
<feature type="transmembrane region" description="Helical" evidence="6">
    <location>
        <begin position="271"/>
        <end position="290"/>
    </location>
</feature>
<feature type="transmembrane region" description="Helical" evidence="6">
    <location>
        <begin position="176"/>
        <end position="196"/>
    </location>
</feature>
<protein>
    <recommendedName>
        <fullName evidence="7">EamA domain-containing protein</fullName>
    </recommendedName>
</protein>
<evidence type="ECO:0000256" key="6">
    <source>
        <dbReference type="SAM" id="Phobius"/>
    </source>
</evidence>
<evidence type="ECO:0000256" key="4">
    <source>
        <dbReference type="ARBA" id="ARBA00022989"/>
    </source>
</evidence>
<keyword evidence="4 6" id="KW-1133">Transmembrane helix</keyword>
<dbReference type="AlphaFoldDB" id="K0WUU6"/>
<comment type="similarity">
    <text evidence="2">Belongs to the EamA transporter family.</text>
</comment>
<reference evidence="8 9" key="1">
    <citation type="submission" date="2012-08" db="EMBL/GenBank/DDBJ databases">
        <title>The Genome Sequence of Barnesiella intestinihominis YIT 11860.</title>
        <authorList>
            <consortium name="The Broad Institute Genome Sequencing Platform"/>
            <person name="Earl A."/>
            <person name="Ward D."/>
            <person name="Feldgarden M."/>
            <person name="Gevers D."/>
            <person name="Morotomi M."/>
            <person name="Walker B."/>
            <person name="Young S.K."/>
            <person name="Zeng Q."/>
            <person name="Gargeya S."/>
            <person name="Fitzgerald M."/>
            <person name="Haas B."/>
            <person name="Abouelleil A."/>
            <person name="Alvarado L."/>
            <person name="Arachchi H.M."/>
            <person name="Berlin A.M."/>
            <person name="Chapman S.B."/>
            <person name="Goldberg J."/>
            <person name="Griggs A."/>
            <person name="Gujja S."/>
            <person name="Hansen M."/>
            <person name="Howarth C."/>
            <person name="Imamovic A."/>
            <person name="Larimer J."/>
            <person name="McCowen C."/>
            <person name="Montmayeur A."/>
            <person name="Murphy C."/>
            <person name="Neiman D."/>
            <person name="Pearson M."/>
            <person name="Priest M."/>
            <person name="Roberts A."/>
            <person name="Saif S."/>
            <person name="Shea T."/>
            <person name="Sisk P."/>
            <person name="Sykes S."/>
            <person name="Wortman J."/>
            <person name="Nusbaum C."/>
            <person name="Birren B."/>
        </authorList>
    </citation>
    <scope>NUCLEOTIDE SEQUENCE [LARGE SCALE GENOMIC DNA]</scope>
    <source>
        <strain evidence="8 9">YIT 11860</strain>
    </source>
</reference>
<proteinExistence type="inferred from homology"/>
<comment type="subcellular location">
    <subcellularLocation>
        <location evidence="1">Membrane</location>
        <topology evidence="1">Multi-pass membrane protein</topology>
    </subcellularLocation>
</comment>
<comment type="caution">
    <text evidence="8">The sequence shown here is derived from an EMBL/GenBank/DDBJ whole genome shotgun (WGS) entry which is preliminary data.</text>
</comment>
<dbReference type="InterPro" id="IPR037185">
    <property type="entry name" value="EmrE-like"/>
</dbReference>
<dbReference type="SUPFAM" id="SSF103481">
    <property type="entry name" value="Multidrug resistance efflux transporter EmrE"/>
    <property type="match status" value="2"/>
</dbReference>
<evidence type="ECO:0000256" key="5">
    <source>
        <dbReference type="ARBA" id="ARBA00023136"/>
    </source>
</evidence>
<dbReference type="PANTHER" id="PTHR32322">
    <property type="entry name" value="INNER MEMBRANE TRANSPORTER"/>
    <property type="match status" value="1"/>
</dbReference>
<feature type="transmembrane region" description="Helical" evidence="6">
    <location>
        <begin position="29"/>
        <end position="50"/>
    </location>
</feature>
<feature type="transmembrane region" description="Helical" evidence="6">
    <location>
        <begin position="240"/>
        <end position="259"/>
    </location>
</feature>
<evidence type="ECO:0000256" key="1">
    <source>
        <dbReference type="ARBA" id="ARBA00004141"/>
    </source>
</evidence>
<feature type="domain" description="EamA" evidence="7">
    <location>
        <begin position="177"/>
        <end position="313"/>
    </location>
</feature>
<dbReference type="Pfam" id="PF00892">
    <property type="entry name" value="EamA"/>
    <property type="match status" value="2"/>
</dbReference>
<sequence>MKNLYCGNNLYFCARNNSKGMKEKLKGHSAMFTANFLWGIMSPISKAIFLTGTISAFSLTNMRMAGAAILFWIASLFMPREPVTKRDLLLLFVASLFGITLNQGFFVLGLSYTTPIDASVVASLAPIITMILAAFIQKEPMTGKKVVGVFMGLSGALMLILNGAGTVSEGLSGGRVMGDLFCLVAEISFAIYYVAFKGLISRYTPVTLMKWMFLFSAICCLPLGGNDLLSIPYSDLSGTIYLDLFFVVFGATFLSYMLVSIGQKRLRPTILSMYNYTQPIVASLLAVWWGMDSFDLKKGFAILLVFLGVYVVTTSKSRAQVEAEMARQNNAVDK</sequence>
<evidence type="ECO:0000313" key="9">
    <source>
        <dbReference type="Proteomes" id="UP000006044"/>
    </source>
</evidence>
<dbReference type="InterPro" id="IPR000620">
    <property type="entry name" value="EamA_dom"/>
</dbReference>
<keyword evidence="9" id="KW-1185">Reference proteome</keyword>
<feature type="transmembrane region" description="Helical" evidence="6">
    <location>
        <begin position="118"/>
        <end position="135"/>
    </location>
</feature>
<feature type="transmembrane region" description="Helical" evidence="6">
    <location>
        <begin position="296"/>
        <end position="313"/>
    </location>
</feature>
<keyword evidence="3 6" id="KW-0812">Transmembrane</keyword>
<dbReference type="EMBL" id="ADLE01000018">
    <property type="protein sequence ID" value="EJZ61996.1"/>
    <property type="molecule type" value="Genomic_DNA"/>
</dbReference>
<evidence type="ECO:0000256" key="2">
    <source>
        <dbReference type="ARBA" id="ARBA00007362"/>
    </source>
</evidence>
<dbReference type="InterPro" id="IPR050638">
    <property type="entry name" value="AA-Vitamin_Transporters"/>
</dbReference>
<feature type="transmembrane region" description="Helical" evidence="6">
    <location>
        <begin position="147"/>
        <end position="164"/>
    </location>
</feature>
<evidence type="ECO:0000313" key="8">
    <source>
        <dbReference type="EMBL" id="EJZ61996.1"/>
    </source>
</evidence>
<dbReference type="STRING" id="742726.HMPREF9448_02674"/>
<dbReference type="Proteomes" id="UP000006044">
    <property type="component" value="Unassembled WGS sequence"/>
</dbReference>
<accession>K0WUU6</accession>
<dbReference type="GO" id="GO:0016020">
    <property type="term" value="C:membrane"/>
    <property type="evidence" value="ECO:0007669"/>
    <property type="project" value="UniProtKB-SubCell"/>
</dbReference>
<evidence type="ECO:0000256" key="3">
    <source>
        <dbReference type="ARBA" id="ARBA00022692"/>
    </source>
</evidence>
<feature type="domain" description="EamA" evidence="7">
    <location>
        <begin position="26"/>
        <end position="160"/>
    </location>
</feature>
<dbReference type="PANTHER" id="PTHR32322:SF2">
    <property type="entry name" value="EAMA DOMAIN-CONTAINING PROTEIN"/>
    <property type="match status" value="1"/>
</dbReference>
<name>K0WUU6_9BACT</name>
<feature type="transmembrane region" description="Helical" evidence="6">
    <location>
        <begin position="208"/>
        <end position="225"/>
    </location>
</feature>
<dbReference type="eggNOG" id="COG0697">
    <property type="taxonomic scope" value="Bacteria"/>
</dbReference>
<keyword evidence="5 6" id="KW-0472">Membrane</keyword>
<feature type="transmembrane region" description="Helical" evidence="6">
    <location>
        <begin position="89"/>
        <end position="112"/>
    </location>
</feature>
<dbReference type="HOGENOM" id="CLU_033863_4_5_10"/>